<keyword evidence="1" id="KW-0175">Coiled coil</keyword>
<sequence length="1912" mass="213937">MTERKERDSGGNAETQMPAFGYAFEHPTSEPSIFDQLGISNAEEDTPLDWDCIFDIPVNNNHQQGLIPVSVDVVAVKKAGAGDETEAQVRDAGMERSNYSKQAQIIQPGSKVIAGRTLTEPRAAHGTARDDAVARTLSYAELYQRWQAQQQNVKAQEQTIRNMQCMMMEEQDLREKVRKRRDEACAEVDRFKRELSTLTLAHDTLLRTTESLQKEMSSDKLMIQQLEAKVQDLKYTNQDLQCQVRKGEDKEKIKLKEEVRDQKRLIRKYEREIDEKINVIQELRMKLSAPRVKSIDRRSLDSGLETESDSDLRHMMSKLRDDILSLRKDMSAGVPQVHSSTKSTVFDTASDTDNDTLNPRSCPSSTYSNNDDCFDSVTVSSGSSVASYSPTHRANDILRNILFSKDYSKRASIFSPPKCIGGNPNLGIKRPTSSSDSNSNMSEPFRTPPSSIAVDKHEIISKAHFKATETSVSKTSVSAGLPSMDEGLDLNGSDKVEAPQKCVLNTDKPRSSNFKSDSIVTHSNLNCPNLFNEPIKNQVNSPAPVQSLFSPPNSPNCLEISSIDSSNDSQPSVHPVINEEETRDERLTELTKCQTLGKRRFSKSGSLTSPIFSPSKKALQSPSLISDSLGKMIPSPVKLAKQNLSSSSSSSDSDSTASSDTDEGPGYNGGPTVAIRQEETIQEKKIISPVNKIENSDHFQPGLAELDSKHFEKSLNDDLNLSSDDSAEDSYDSSTSDDEIPPPVLKPETLVMANPILKTNSKTSFMKMPSLELSGAFSKVSTPDAKDVTETEIRSVVDPGRKGLAVRIKPVNESVSQVICTSPARLQEVTATPFPESASEKLAEQLKNVAKTSNQLMNVVDISDQLTNVTKMSDQLKMAIKLSDHVNNFIPTKEIPDASKISNIKESSPGVLPINIPTDIVNGTLNPPQSSPLLTYARRRVLASKGSVVPCRTPTIPSLKLHKSAGLVKDQSSTSTTIPTKRDSSQVDINSSLNEYGDHKNASKKPRVSHFAENRKSIIKPSNQITASSCEQKVQHIQKIKQVESVSTLNKPPFAKINEAPKHHIFKNVSEVSKPRTKEATPRAFRNIMEASKSTTTSRIEVVATVREKMYEKNLPEQIQVLSGKGNTSARDKIRRTLDIVAIGSGENICDKKRLEIFAQKTAERRKAERQLGVTSTLPVAVPTVSLSREYSKETTKNTISLTPTEFTIPAENSIIQGPHKYAKEISDNSEKKDQKYCKTRESARNKSPLRPRVPFLMSTRTTPKRGQDESSQSQDICDTSLTARKPIVSNSRTKLMRRLGIKCESVNKGIQNKPTPVKPIVPVVASRKTLNNKPLLLDIHNLDSGKSSCTELLVKDLPKLRSSADSPKSIPAAADYSIQSLFGDIEDESCSEAECNEPKLSEQGRKNKRKEPKLHLQNKETHVALTPVQTRSITSGQNAANVATSVENTVGSADNVNTDKLLMITTGDTIHSFIEEHCLYKEVALDKLSQLGKGKNVQCRNPNAAVQRVQLPLVKLMFSDTSRNLTIDQITKEVQKLIERNEHPISCLEYSRKVHQQLQNYIRCQYFTKKVNESDVISECKKICEKIRVLQSLLPAEYRELHVTTVVCFIEHYLGNPVSCPFKKNEILNQLGVCYGVICREFNLRDLALRMLEVALIKRVRQKHVFAHGLILAFPDVWTMPFEFSSLLERSVVLSLVYGPLHTNGIYFKNFRQMMIEGCELVLPDCTYKQVFSLIWEEFKEFEFQSSIDEGRRALVMILLQCDWNQAEVIIQDNFTVIHQQWLEMKITDKIFSVFFDTIVTVCELTTQKEPNFPEKLLLFEEINSSLKSMGSCRDVAHPLRQSIFHGITRLKQLIERGPRSDPELVLYTIEEEQSHCKMLAKFDKTQRKRFKRFKQNQAKRELNLQQTSDD</sequence>
<keyword evidence="4" id="KW-1185">Reference proteome</keyword>
<feature type="region of interest" description="Disordered" evidence="2">
    <location>
        <begin position="1394"/>
        <end position="1415"/>
    </location>
</feature>
<feature type="compositionally biased region" description="Basic and acidic residues" evidence="2">
    <location>
        <begin position="1222"/>
        <end position="1245"/>
    </location>
</feature>
<organism evidence="3 4">
    <name type="scientific">Allacma fusca</name>
    <dbReference type="NCBI Taxonomy" id="39272"/>
    <lineage>
        <taxon>Eukaryota</taxon>
        <taxon>Metazoa</taxon>
        <taxon>Ecdysozoa</taxon>
        <taxon>Arthropoda</taxon>
        <taxon>Hexapoda</taxon>
        <taxon>Collembola</taxon>
        <taxon>Symphypleona</taxon>
        <taxon>Sminthuridae</taxon>
        <taxon>Allacma</taxon>
    </lineage>
</organism>
<feature type="compositionally biased region" description="Polar residues" evidence="2">
    <location>
        <begin position="603"/>
        <end position="620"/>
    </location>
</feature>
<feature type="compositionally biased region" description="Low complexity" evidence="2">
    <location>
        <begin position="433"/>
        <end position="442"/>
    </location>
</feature>
<feature type="compositionally biased region" description="Polar residues" evidence="2">
    <location>
        <begin position="337"/>
        <end position="366"/>
    </location>
</feature>
<feature type="region of interest" description="Disordered" evidence="2">
    <location>
        <begin position="1222"/>
        <end position="1280"/>
    </location>
</feature>
<feature type="region of interest" description="Disordered" evidence="2">
    <location>
        <begin position="640"/>
        <end position="679"/>
    </location>
</feature>
<feature type="region of interest" description="Disordered" evidence="2">
    <location>
        <begin position="422"/>
        <end position="450"/>
    </location>
</feature>
<proteinExistence type="predicted"/>
<feature type="region of interest" description="Disordered" evidence="2">
    <location>
        <begin position="562"/>
        <end position="586"/>
    </location>
</feature>
<feature type="region of interest" description="Disordered" evidence="2">
    <location>
        <begin position="334"/>
        <end position="366"/>
    </location>
</feature>
<feature type="region of interest" description="Disordered" evidence="2">
    <location>
        <begin position="601"/>
        <end position="620"/>
    </location>
</feature>
<reference evidence="3" key="1">
    <citation type="submission" date="2021-06" db="EMBL/GenBank/DDBJ databases">
        <authorList>
            <person name="Hodson N. C."/>
            <person name="Mongue J. A."/>
            <person name="Jaron S. K."/>
        </authorList>
    </citation>
    <scope>NUCLEOTIDE SEQUENCE</scope>
</reference>
<dbReference type="EMBL" id="CAJVCH010528477">
    <property type="protein sequence ID" value="CAG7823126.1"/>
    <property type="molecule type" value="Genomic_DNA"/>
</dbReference>
<evidence type="ECO:0000256" key="2">
    <source>
        <dbReference type="SAM" id="MobiDB-lite"/>
    </source>
</evidence>
<dbReference type="Proteomes" id="UP000708208">
    <property type="component" value="Unassembled WGS sequence"/>
</dbReference>
<evidence type="ECO:0000313" key="3">
    <source>
        <dbReference type="EMBL" id="CAG7823126.1"/>
    </source>
</evidence>
<evidence type="ECO:0000256" key="1">
    <source>
        <dbReference type="SAM" id="Coils"/>
    </source>
</evidence>
<feature type="compositionally biased region" description="Acidic residues" evidence="2">
    <location>
        <begin position="725"/>
        <end position="740"/>
    </location>
</feature>
<feature type="compositionally biased region" description="Basic and acidic residues" evidence="2">
    <location>
        <begin position="1397"/>
        <end position="1406"/>
    </location>
</feature>
<evidence type="ECO:0000313" key="4">
    <source>
        <dbReference type="Proteomes" id="UP000708208"/>
    </source>
</evidence>
<name>A0A8J2KX23_9HEXA</name>
<feature type="coiled-coil region" evidence="1">
    <location>
        <begin position="174"/>
        <end position="286"/>
    </location>
</feature>
<feature type="compositionally biased region" description="Polar residues" evidence="2">
    <location>
        <begin position="1270"/>
        <end position="1280"/>
    </location>
</feature>
<accession>A0A8J2KX23</accession>
<feature type="compositionally biased region" description="Low complexity" evidence="2">
    <location>
        <begin position="645"/>
        <end position="659"/>
    </location>
</feature>
<feature type="region of interest" description="Disordered" evidence="2">
    <location>
        <begin position="716"/>
        <end position="746"/>
    </location>
</feature>
<gene>
    <name evidence="3" type="ORF">AFUS01_LOCUS33361</name>
</gene>
<protein>
    <submittedName>
        <fullName evidence="3">Uncharacterized protein</fullName>
    </submittedName>
</protein>
<comment type="caution">
    <text evidence="3">The sequence shown here is derived from an EMBL/GenBank/DDBJ whole genome shotgun (WGS) entry which is preliminary data.</text>
</comment>